<dbReference type="CDD" id="cd17147">
    <property type="entry name" value="DCX2_RP1"/>
    <property type="match status" value="1"/>
</dbReference>
<dbReference type="InterPro" id="IPR036572">
    <property type="entry name" value="Doublecortin_dom_sf"/>
</dbReference>
<keyword evidence="4" id="KW-0716">Sensory transduction</keyword>
<feature type="region of interest" description="Disordered" evidence="13">
    <location>
        <begin position="1806"/>
        <end position="1838"/>
    </location>
</feature>
<dbReference type="InterPro" id="IPR003533">
    <property type="entry name" value="Doublecortin_dom"/>
</dbReference>
<proteinExistence type="predicted"/>
<comment type="subunit">
    <text evidence="12">Interacts (via the doublecortin domains) with microtubules. Interacts with RP1L1. Interacts with MAK.</text>
</comment>
<sequence length="2146" mass="241436">SAVKMSESLSSSYSVNQPNSSESEQSLSTRHFNVTEPVVAKRICFYKSGDPQFNGIKMVINNRSYKTFDALLDSLSKRVPLPFGVRNISTPKGRHSITCLEDLEDGKSYICSHQRKMKPINLERASRKPLPWQISRPVSARRRAVQLAKENEDGFGHRESKITTPKKMLVFKNGDVRLRRTIVLGKKNTQTFEAFLDYMSELMQYPVAKLYTTDGRKVPNLQALILCSGAIVAAGREPFKPSNYESLGYSRPAKLLGIANRVYPKANAKSESENTRAEVISSSRSQIFSVSSGKGSSHDNNLNDNNSDSSYLPDNHKGIGGTQTVNGEDLSVAQFEDDIEKSVHLNQDGSMTVEMKVRFKIKEEETIKWTTTVSRAGLSDEKNATICNSVMGAEDCLSGVNVSECIKQKDAPFMDSYSKEERESLKQLHTEVSDKESESDLKMDVYNICQRNNSADLDVSDVPEENIRPHFYRPPTPGPRHIRKKKAVVESVTLVSEKEVQEKTIGQFSYSEEIQSGENKSEYCMVAQSSTKKSCVSNPKISEMSDNDLLKLSSENIKEEMLFKVRHKSHDLIRTTHRKTLDGPDEPELVQNVLEKSVMEQGTYNSLVSTCNTNISGSMPSSKICKTARPVSADHIHELCDIKQIRRSLSTYIRYSEFSQLENEEMRCKTSDLTFSQDSLHSACHGHNQMEMVAPPCSKAPTEKINPTTGFFPTANETENQNNVWCKSVQASHLTGESPSASSLTKKKKKKRKSLSNFLEQEVYGNQKDTEFSGIIRSEGTLITSKTTQVSATQTTDNCSDMLQKKRNELLIKNKGRSASSDKSKCPEDEMYHPDSVEQSGISSSNKKPRAKRQLTEVKLKSGKKNSSLLSAKSEDGLMSVDSRTETENSQDELSPAKEGKHLTTNFFEQTPNSATISNPLSEVPKDHNVEKEKENVLENLASKKEKKQKKKNLSKSKNKLSMSDSAITLEALKQEYFKEDVVEHSLENYVQSWLKNLSPNAVLPPIHKKDGNINNSENCHFSKEKIDALIDKEDRYITNKVHMIGKKHLFEHNLTKKQLKPLFELGTPEESARQSSGKQNDSLIHDNTKVVEEAKYLLQSEFHHASKLHLFHETHVNDKKVSEGDIQDTNVCQRERSEVAVQVDCTIGNEKIRTDVQNNCMSSILLHELQSTLLGLQKEHTGCIEKTCSLPDLSLPVFGSSSNLLLAWLLILSLRENLIGTIKDDFQKATCSCSEILTQLQFLKQATVLEKVDELKAAFSHFQQSTENNLLQSGKEHRKQDVTCCHENMPISEIHNVIHLHEDEKSDKPCIAKGSLNTDEVLKLSGDLESCSDIQEEVCRATEVSELSAPRTELDDQYADTASTKRSLPSAIELPEANEEKAYNPHKIPQDNTDASFINEESDTSIEPNSTIHSVTSNDKNCILDKDTSEIECDEDITHIITDNREDEIVDPNLNDKKANNQLKQGADTHVEYSYENYSVQEGKEATETCEETSDRLSTNSPLSFCYESRQITEYMSEGEQKLQVEEQENRTCSETSQLKKCLKSPATSDWSDYRPDTEDSDYNFRASSDLTNESGEEAELEKHYNTGYVQRTIERLYGKTETAFKPDFQKGYPYMSKVLQKDTEEFHSAVVTKNTIFIQESRPLSADNFSHSSLQSQEFPEIINEDDTVLKKENIYSPTEQPTLNGEETNSTDNYSEEFLKKPCHASSHAKEDEGVLIDKGKWLLKENHLIRRSPPEQTGMYGNLDTTSTDTVLDTNGDDAPYSHFGNLNQYPVLNEISSSELEDVVRPSKNFCNYFNIPHSSDSDPLQDDLSTKSKPSLNGKTSSLSVGNKEKIKPSATVCSTSTHLSTEVDTNFPAFASVEFRLPDNKVHPLEQPLNDEPIQSQPTDDSNTNRSALQEEDSLDKLHAICGQHCPILMVMVTPINEEQRGYAYQKTSDIENQLDLCLLTKNIEHLQWSGKNLVTNENNCVNLKNNLINKIANSIFNRFNASNTLDFISNIRILTSSTLKNEINSETLHSITDVKAKPTVISNCQNNVSKHIRSDHIVGTNNEPTNIKPKMCQELRINRNDIVGEKLSSTLQDPVETCQSEIFLKCDTSLNNIEHNASENTKNENAFPTEDEEEEEEVYICAIENGCSKYKKYT</sequence>
<evidence type="ECO:0000256" key="9">
    <source>
        <dbReference type="ARBA" id="ARBA00023273"/>
    </source>
</evidence>
<feature type="compositionally biased region" description="Basic and acidic residues" evidence="13">
    <location>
        <begin position="820"/>
        <end position="836"/>
    </location>
</feature>
<dbReference type="GO" id="GO:0032391">
    <property type="term" value="C:photoreceptor connecting cilium"/>
    <property type="evidence" value="ECO:0007669"/>
    <property type="project" value="UniProtKB-ARBA"/>
</dbReference>
<keyword evidence="5" id="KW-0677">Repeat</keyword>
<dbReference type="Pfam" id="PF03607">
    <property type="entry name" value="DCX"/>
    <property type="match status" value="2"/>
</dbReference>
<dbReference type="PROSITE" id="PS50309">
    <property type="entry name" value="DC"/>
    <property type="match status" value="2"/>
</dbReference>
<dbReference type="GO" id="GO:0035556">
    <property type="term" value="P:intracellular signal transduction"/>
    <property type="evidence" value="ECO:0007669"/>
    <property type="project" value="InterPro"/>
</dbReference>
<comment type="caution">
    <text evidence="15">The sequence shown here is derived from an EMBL/GenBank/DDBJ whole genome shotgun (WGS) entry which is preliminary data.</text>
</comment>
<gene>
    <name evidence="15" type="ORF">CIB84_007599</name>
</gene>
<dbReference type="SUPFAM" id="SSF89837">
    <property type="entry name" value="Doublecortin (DC)"/>
    <property type="match status" value="2"/>
</dbReference>
<feature type="region of interest" description="Disordered" evidence="13">
    <location>
        <begin position="1"/>
        <end position="28"/>
    </location>
</feature>
<dbReference type="GO" id="GO:0001750">
    <property type="term" value="C:photoreceptor outer segment"/>
    <property type="evidence" value="ECO:0007669"/>
    <property type="project" value="UniProtKB-SubCell"/>
</dbReference>
<feature type="compositionally biased region" description="Polar residues" evidence="13">
    <location>
        <begin position="837"/>
        <end position="846"/>
    </location>
</feature>
<evidence type="ECO:0000256" key="8">
    <source>
        <dbReference type="ARBA" id="ARBA00023212"/>
    </source>
</evidence>
<evidence type="ECO:0000256" key="1">
    <source>
        <dbReference type="ARBA" id="ARBA00004430"/>
    </source>
</evidence>
<feature type="domain" description="Doublecortin" evidence="14">
    <location>
        <begin position="41"/>
        <end position="123"/>
    </location>
</feature>
<dbReference type="GO" id="GO:0005930">
    <property type="term" value="C:axoneme"/>
    <property type="evidence" value="ECO:0007669"/>
    <property type="project" value="UniProtKB-SubCell"/>
</dbReference>
<evidence type="ECO:0000256" key="3">
    <source>
        <dbReference type="ARBA" id="ARBA00022490"/>
    </source>
</evidence>
<dbReference type="Proteomes" id="UP000237246">
    <property type="component" value="Unassembled WGS sequence"/>
</dbReference>
<dbReference type="PANTHER" id="PTHR23005">
    <property type="entry name" value="RETINITIS PIGMENTOSA 1 PROTEIN"/>
    <property type="match status" value="1"/>
</dbReference>
<evidence type="ECO:0000259" key="14">
    <source>
        <dbReference type="PROSITE" id="PS50309"/>
    </source>
</evidence>
<keyword evidence="8" id="KW-0206">Cytoskeleton</keyword>
<keyword evidence="16" id="KW-1185">Reference proteome</keyword>
<feature type="compositionally biased region" description="Basic and acidic residues" evidence="13">
    <location>
        <begin position="924"/>
        <end position="937"/>
    </location>
</feature>
<dbReference type="FunFam" id="3.10.20.230:FF:000007">
    <property type="entry name" value="Oxygen-regulated protein 1"/>
    <property type="match status" value="1"/>
</dbReference>
<feature type="compositionally biased region" description="Basic residues" evidence="13">
    <location>
        <begin position="945"/>
        <end position="959"/>
    </location>
</feature>
<feature type="region of interest" description="Disordered" evidence="13">
    <location>
        <begin position="810"/>
        <end position="961"/>
    </location>
</feature>
<protein>
    <recommendedName>
        <fullName evidence="11">Oxygen-regulated protein 1</fullName>
    </recommendedName>
</protein>
<reference evidence="15 16" key="1">
    <citation type="submission" date="2018-01" db="EMBL/GenBank/DDBJ databases">
        <title>Comparison of the Chinese Bamboo Partridge and Red Junglefowl genome sequences highlights the importance of demography in genome evolution.</title>
        <authorList>
            <person name="Tiley G.P."/>
            <person name="Kimball R.T."/>
            <person name="Braun E.L."/>
            <person name="Burleigh J.G."/>
        </authorList>
    </citation>
    <scope>NUCLEOTIDE SEQUENCE [LARGE SCALE GENOMIC DNA]</scope>
    <source>
        <strain evidence="15">RTK389</strain>
        <tissue evidence="15">Blood</tissue>
    </source>
</reference>
<organism evidence="15 16">
    <name type="scientific">Bambusicola thoracicus</name>
    <name type="common">Chinese bamboo-partridge</name>
    <name type="synonym">Perdix thoracica</name>
    <dbReference type="NCBI Taxonomy" id="9083"/>
    <lineage>
        <taxon>Eukaryota</taxon>
        <taxon>Metazoa</taxon>
        <taxon>Chordata</taxon>
        <taxon>Craniata</taxon>
        <taxon>Vertebrata</taxon>
        <taxon>Euteleostomi</taxon>
        <taxon>Archelosauria</taxon>
        <taxon>Archosauria</taxon>
        <taxon>Dinosauria</taxon>
        <taxon>Saurischia</taxon>
        <taxon>Theropoda</taxon>
        <taxon>Coelurosauria</taxon>
        <taxon>Aves</taxon>
        <taxon>Neognathae</taxon>
        <taxon>Galloanserae</taxon>
        <taxon>Galliformes</taxon>
        <taxon>Phasianidae</taxon>
        <taxon>Perdicinae</taxon>
        <taxon>Bambusicola</taxon>
    </lineage>
</organism>
<feature type="compositionally biased region" description="Polar residues" evidence="13">
    <location>
        <begin position="903"/>
        <end position="921"/>
    </location>
</feature>
<dbReference type="EMBL" id="PPHD01018586">
    <property type="protein sequence ID" value="POI28651.1"/>
    <property type="molecule type" value="Genomic_DNA"/>
</dbReference>
<keyword evidence="7" id="KW-0969">Cilium</keyword>
<feature type="compositionally biased region" description="Low complexity" evidence="13">
    <location>
        <begin position="290"/>
        <end position="310"/>
    </location>
</feature>
<evidence type="ECO:0000313" key="15">
    <source>
        <dbReference type="EMBL" id="POI28651.1"/>
    </source>
</evidence>
<dbReference type="Gene3D" id="3.10.20.230">
    <property type="entry name" value="Doublecortin domain"/>
    <property type="match status" value="2"/>
</dbReference>
<evidence type="ECO:0000256" key="10">
    <source>
        <dbReference type="ARBA" id="ARBA00043933"/>
    </source>
</evidence>
<evidence type="ECO:0000256" key="6">
    <source>
        <dbReference type="ARBA" id="ARBA00022794"/>
    </source>
</evidence>
<dbReference type="GO" id="GO:0001917">
    <property type="term" value="C:photoreceptor inner segment"/>
    <property type="evidence" value="ECO:0007669"/>
    <property type="project" value="UniProtKB-ARBA"/>
</dbReference>
<feature type="compositionally biased region" description="Polar residues" evidence="13">
    <location>
        <begin position="1884"/>
        <end position="1898"/>
    </location>
</feature>
<dbReference type="GO" id="GO:0035082">
    <property type="term" value="P:axoneme assembly"/>
    <property type="evidence" value="ECO:0007669"/>
    <property type="project" value="TreeGrafter"/>
</dbReference>
<feature type="region of interest" description="Disordered" evidence="13">
    <location>
        <begin position="290"/>
        <end position="319"/>
    </location>
</feature>
<comment type="function">
    <text evidence="10">Microtubule-associated protein regulating the stability and length of the microtubule-based axoneme of photoreceptors. Required for the differentiation of photoreceptor cells, it plays a role in the organization of the outer segment of rod and cone photoreceptors ensuring the correct orientation and higher-order stacking of outer segment disks along the photoreceptor axoneme.</text>
</comment>
<keyword evidence="6" id="KW-0970">Cilium biogenesis/degradation</keyword>
<evidence type="ECO:0000256" key="4">
    <source>
        <dbReference type="ARBA" id="ARBA00022606"/>
    </source>
</evidence>
<evidence type="ECO:0000256" key="2">
    <source>
        <dbReference type="ARBA" id="ARBA00004504"/>
    </source>
</evidence>
<evidence type="ECO:0000256" key="13">
    <source>
        <dbReference type="SAM" id="MobiDB-lite"/>
    </source>
</evidence>
<dbReference type="GO" id="GO:0060041">
    <property type="term" value="P:retina development in camera-type eye"/>
    <property type="evidence" value="ECO:0007669"/>
    <property type="project" value="TreeGrafter"/>
</dbReference>
<feature type="region of interest" description="Disordered" evidence="13">
    <location>
        <begin position="1873"/>
        <end position="1898"/>
    </location>
</feature>
<dbReference type="GO" id="GO:0009416">
    <property type="term" value="P:response to light stimulus"/>
    <property type="evidence" value="ECO:0007669"/>
    <property type="project" value="UniProtKB-ARBA"/>
</dbReference>
<keyword evidence="9" id="KW-0966">Cell projection</keyword>
<evidence type="ECO:0000256" key="12">
    <source>
        <dbReference type="ARBA" id="ARBA00046756"/>
    </source>
</evidence>
<evidence type="ECO:0000313" key="16">
    <source>
        <dbReference type="Proteomes" id="UP000237246"/>
    </source>
</evidence>
<feature type="non-terminal residue" evidence="15">
    <location>
        <position position="1"/>
    </location>
</feature>
<dbReference type="OrthoDB" id="1738954at2759"/>
<dbReference type="GO" id="GO:0042461">
    <property type="term" value="P:photoreceptor cell development"/>
    <property type="evidence" value="ECO:0007669"/>
    <property type="project" value="TreeGrafter"/>
</dbReference>
<evidence type="ECO:0000256" key="5">
    <source>
        <dbReference type="ARBA" id="ARBA00022737"/>
    </source>
</evidence>
<keyword evidence="3" id="KW-0963">Cytoplasm</keyword>
<feature type="compositionally biased region" description="Polar residues" evidence="13">
    <location>
        <begin position="1817"/>
        <end position="1831"/>
    </location>
</feature>
<comment type="subcellular location">
    <subcellularLocation>
        <location evidence="2">Cell projection</location>
        <location evidence="2">Cilium</location>
        <location evidence="2">Photoreceptor outer segment</location>
    </subcellularLocation>
    <subcellularLocation>
        <location evidence="1">Cytoplasm</location>
        <location evidence="1">Cytoskeleton</location>
        <location evidence="1">Cilium axoneme</location>
    </subcellularLocation>
</comment>
<dbReference type="PANTHER" id="PTHR23005:SF4">
    <property type="entry name" value="OXYGEN-REGULATED PROTEIN 1"/>
    <property type="match status" value="1"/>
</dbReference>
<feature type="domain" description="Doublecortin" evidence="14">
    <location>
        <begin position="166"/>
        <end position="245"/>
    </location>
</feature>
<dbReference type="FunFam" id="3.10.20.230:FF:000006">
    <property type="entry name" value="Oxygen-regulated protein 1"/>
    <property type="match status" value="1"/>
</dbReference>
<accession>A0A2P4SX14</accession>
<evidence type="ECO:0000256" key="11">
    <source>
        <dbReference type="ARBA" id="ARBA00044186"/>
    </source>
</evidence>
<feature type="compositionally biased region" description="Low complexity" evidence="13">
    <location>
        <begin position="8"/>
        <end position="23"/>
    </location>
</feature>
<dbReference type="CDD" id="cd17145">
    <property type="entry name" value="DCX1_RP1"/>
    <property type="match status" value="1"/>
</dbReference>
<name>A0A2P4SX14_BAMTH</name>
<dbReference type="SMART" id="SM00537">
    <property type="entry name" value="DCX"/>
    <property type="match status" value="2"/>
</dbReference>
<evidence type="ECO:0000256" key="7">
    <source>
        <dbReference type="ARBA" id="ARBA00023069"/>
    </source>
</evidence>